<evidence type="ECO:0000256" key="3">
    <source>
        <dbReference type="ARBA" id="ARBA00023163"/>
    </source>
</evidence>
<dbReference type="RefSeq" id="WP_033902872.1">
    <property type="nucleotide sequence ID" value="NZ_ASGY01000114.1"/>
</dbReference>
<comment type="caution">
    <text evidence="5">The sequence shown here is derived from an EMBL/GenBank/DDBJ whole genome shotgun (WGS) entry which is preliminary data.</text>
</comment>
<dbReference type="InterPro" id="IPR002577">
    <property type="entry name" value="HTH_HxlR"/>
</dbReference>
<dbReference type="EMBL" id="ASGY01000114">
    <property type="protein sequence ID" value="KGE66916.1"/>
    <property type="molecule type" value="Genomic_DNA"/>
</dbReference>
<dbReference type="InterPro" id="IPR036390">
    <property type="entry name" value="WH_DNA-bd_sf"/>
</dbReference>
<name>A0A0A1Z1H5_PSEFL</name>
<dbReference type="AlphaFoldDB" id="A0A0A1Z1H5"/>
<evidence type="ECO:0000259" key="4">
    <source>
        <dbReference type="PROSITE" id="PS51118"/>
    </source>
</evidence>
<evidence type="ECO:0000313" key="5">
    <source>
        <dbReference type="EMBL" id="KGE66916.1"/>
    </source>
</evidence>
<evidence type="ECO:0000256" key="1">
    <source>
        <dbReference type="ARBA" id="ARBA00023015"/>
    </source>
</evidence>
<dbReference type="Gene3D" id="1.10.10.10">
    <property type="entry name" value="Winged helix-like DNA-binding domain superfamily/Winged helix DNA-binding domain"/>
    <property type="match status" value="1"/>
</dbReference>
<evidence type="ECO:0000313" key="6">
    <source>
        <dbReference type="Proteomes" id="UP000030060"/>
    </source>
</evidence>
<keyword evidence="2" id="KW-0238">DNA-binding</keyword>
<dbReference type="InterPro" id="IPR036388">
    <property type="entry name" value="WH-like_DNA-bd_sf"/>
</dbReference>
<dbReference type="PROSITE" id="PS51118">
    <property type="entry name" value="HTH_HXLR"/>
    <property type="match status" value="1"/>
</dbReference>
<dbReference type="PANTHER" id="PTHR33204">
    <property type="entry name" value="TRANSCRIPTIONAL REGULATOR, MARR FAMILY"/>
    <property type="match status" value="1"/>
</dbReference>
<dbReference type="PANTHER" id="PTHR33204:SF29">
    <property type="entry name" value="TRANSCRIPTIONAL REGULATOR"/>
    <property type="match status" value="1"/>
</dbReference>
<dbReference type="OrthoDB" id="9807069at2"/>
<gene>
    <name evidence="5" type="ORF">K814_0116180</name>
</gene>
<keyword evidence="1" id="KW-0805">Transcription regulation</keyword>
<dbReference type="GO" id="GO:0003677">
    <property type="term" value="F:DNA binding"/>
    <property type="evidence" value="ECO:0007669"/>
    <property type="project" value="UniProtKB-KW"/>
</dbReference>
<feature type="domain" description="HTH hxlR-type" evidence="4">
    <location>
        <begin position="8"/>
        <end position="106"/>
    </location>
</feature>
<keyword evidence="3" id="KW-0804">Transcription</keyword>
<dbReference type="Pfam" id="PF01638">
    <property type="entry name" value="HxlR"/>
    <property type="match status" value="1"/>
</dbReference>
<protein>
    <submittedName>
        <fullName evidence="5">Transcriptional regulator</fullName>
    </submittedName>
</protein>
<sequence>MANNSFNCGLEAALAVIGGKWKPLVLFNLAQNVHRYGELRRAIGGVTDKVLIQQLKELERDEIISRVDFQEIPPKVEYSLTPFGRSLATALGGLCQWGTEHMQTVERIAERRTATLSQS</sequence>
<accession>A0A0A1Z1H5</accession>
<evidence type="ECO:0000256" key="2">
    <source>
        <dbReference type="ARBA" id="ARBA00023125"/>
    </source>
</evidence>
<dbReference type="SUPFAM" id="SSF46785">
    <property type="entry name" value="Winged helix' DNA-binding domain"/>
    <property type="match status" value="1"/>
</dbReference>
<dbReference type="Proteomes" id="UP000030060">
    <property type="component" value="Unassembled WGS sequence"/>
</dbReference>
<reference evidence="5 6" key="1">
    <citation type="journal article" date="2013" name="Genome Announc.">
        <title>Draft Genome Sequence of Pseudomonas fluorescens LMG 5329, a White Line-Inducing Principle-Producing Bioindicator for the Mushroom Pathogen Pseudomonas tolaasii.</title>
        <authorList>
            <person name="Ghequire M.G."/>
            <person name="Rokni-Zadeh H."/>
            <person name="Zarrineh P."/>
            <person name="De Mot R."/>
        </authorList>
    </citation>
    <scope>NUCLEOTIDE SEQUENCE [LARGE SCALE GENOMIC DNA]</scope>
    <source>
        <strain evidence="5 6">LMG 5329</strain>
    </source>
</reference>
<proteinExistence type="predicted"/>
<organism evidence="5 6">
    <name type="scientific">Pseudomonas fluorescens LMG 5329</name>
    <dbReference type="NCBI Taxonomy" id="1324332"/>
    <lineage>
        <taxon>Bacteria</taxon>
        <taxon>Pseudomonadati</taxon>
        <taxon>Pseudomonadota</taxon>
        <taxon>Gammaproteobacteria</taxon>
        <taxon>Pseudomonadales</taxon>
        <taxon>Pseudomonadaceae</taxon>
        <taxon>Pseudomonas</taxon>
    </lineage>
</organism>